<keyword evidence="4 5" id="KW-0408">Iron</keyword>
<keyword evidence="1 5" id="KW-0349">Heme</keyword>
<protein>
    <submittedName>
        <fullName evidence="7">Putative cytochrome C</fullName>
    </submittedName>
</protein>
<proteinExistence type="predicted"/>
<accession>A0A8H7DJ77</accession>
<dbReference type="SUPFAM" id="SSF46626">
    <property type="entry name" value="Cytochrome c"/>
    <property type="match status" value="1"/>
</dbReference>
<keyword evidence="8" id="KW-1185">Reference proteome</keyword>
<keyword evidence="2" id="KW-0249">Electron transport</keyword>
<comment type="caution">
    <text evidence="7">The sequence shown here is derived from an EMBL/GenBank/DDBJ whole genome shotgun (WGS) entry which is preliminary data.</text>
</comment>
<evidence type="ECO:0000313" key="8">
    <source>
        <dbReference type="Proteomes" id="UP000623467"/>
    </source>
</evidence>
<keyword evidence="3 5" id="KW-0479">Metal-binding</keyword>
<evidence type="ECO:0000256" key="1">
    <source>
        <dbReference type="ARBA" id="ARBA00022617"/>
    </source>
</evidence>
<dbReference type="GO" id="GO:0009055">
    <property type="term" value="F:electron transfer activity"/>
    <property type="evidence" value="ECO:0007669"/>
    <property type="project" value="InterPro"/>
</dbReference>
<dbReference type="GO" id="GO:0020037">
    <property type="term" value="F:heme binding"/>
    <property type="evidence" value="ECO:0007669"/>
    <property type="project" value="InterPro"/>
</dbReference>
<evidence type="ECO:0000256" key="2">
    <source>
        <dbReference type="ARBA" id="ARBA00022660"/>
    </source>
</evidence>
<dbReference type="InterPro" id="IPR036909">
    <property type="entry name" value="Cyt_c-like_dom_sf"/>
</dbReference>
<evidence type="ECO:0000313" key="7">
    <source>
        <dbReference type="EMBL" id="KAF7374278.1"/>
    </source>
</evidence>
<sequence length="152" mass="16787">MPYSPDTPIFNPLNGQVYSLFVRLGDAINKGTSLFKTRCAQCHTLGASEGNKVGPNLHGAAKQHITFSYFSSMSDAALLAFLLARTDPSLPIDARLTSARVRIDRPPDTDTDIGLILQQRMIVYVDARAMMSVSRAREVYFLLSSGTKHRRV</sequence>
<keyword evidence="2" id="KW-0813">Transport</keyword>
<dbReference type="Gene3D" id="1.10.760.10">
    <property type="entry name" value="Cytochrome c-like domain"/>
    <property type="match status" value="1"/>
</dbReference>
<evidence type="ECO:0000256" key="5">
    <source>
        <dbReference type="PROSITE-ProRule" id="PRU00433"/>
    </source>
</evidence>
<feature type="domain" description="Cytochrome c" evidence="6">
    <location>
        <begin position="26"/>
        <end position="120"/>
    </location>
</feature>
<evidence type="ECO:0000256" key="3">
    <source>
        <dbReference type="ARBA" id="ARBA00022723"/>
    </source>
</evidence>
<dbReference type="InterPro" id="IPR009056">
    <property type="entry name" value="Cyt_c-like_dom"/>
</dbReference>
<dbReference type="AlphaFoldDB" id="A0A8H7DJ77"/>
<dbReference type="GO" id="GO:0046872">
    <property type="term" value="F:metal ion binding"/>
    <property type="evidence" value="ECO:0007669"/>
    <property type="project" value="UniProtKB-KW"/>
</dbReference>
<keyword evidence="2" id="KW-0679">Respiratory chain</keyword>
<evidence type="ECO:0000259" key="6">
    <source>
        <dbReference type="PROSITE" id="PS51007"/>
    </source>
</evidence>
<dbReference type="Proteomes" id="UP000623467">
    <property type="component" value="Unassembled WGS sequence"/>
</dbReference>
<dbReference type="EMBL" id="JACAZH010000002">
    <property type="protein sequence ID" value="KAF7374278.1"/>
    <property type="molecule type" value="Genomic_DNA"/>
</dbReference>
<reference evidence="7" key="1">
    <citation type="submission" date="2020-05" db="EMBL/GenBank/DDBJ databases">
        <title>Mycena genomes resolve the evolution of fungal bioluminescence.</title>
        <authorList>
            <person name="Tsai I.J."/>
        </authorList>
    </citation>
    <scope>NUCLEOTIDE SEQUENCE</scope>
    <source>
        <strain evidence="7">160909Yilan</strain>
    </source>
</reference>
<dbReference type="OrthoDB" id="449280at2759"/>
<organism evidence="7 8">
    <name type="scientific">Mycena sanguinolenta</name>
    <dbReference type="NCBI Taxonomy" id="230812"/>
    <lineage>
        <taxon>Eukaryota</taxon>
        <taxon>Fungi</taxon>
        <taxon>Dikarya</taxon>
        <taxon>Basidiomycota</taxon>
        <taxon>Agaricomycotina</taxon>
        <taxon>Agaricomycetes</taxon>
        <taxon>Agaricomycetidae</taxon>
        <taxon>Agaricales</taxon>
        <taxon>Marasmiineae</taxon>
        <taxon>Mycenaceae</taxon>
        <taxon>Mycena</taxon>
    </lineage>
</organism>
<dbReference type="PROSITE" id="PS51007">
    <property type="entry name" value="CYTC"/>
    <property type="match status" value="1"/>
</dbReference>
<name>A0A8H7DJ77_9AGAR</name>
<gene>
    <name evidence="7" type="ORF">MSAN_00310800</name>
</gene>
<evidence type="ECO:0000256" key="4">
    <source>
        <dbReference type="ARBA" id="ARBA00023004"/>
    </source>
</evidence>